<dbReference type="Pfam" id="PF00025">
    <property type="entry name" value="Arf"/>
    <property type="match status" value="1"/>
</dbReference>
<dbReference type="InterPro" id="IPR005225">
    <property type="entry name" value="Small_GTP-bd"/>
</dbReference>
<dbReference type="GO" id="GO:0005525">
    <property type="term" value="F:GTP binding"/>
    <property type="evidence" value="ECO:0007669"/>
    <property type="project" value="UniProtKB-KW"/>
</dbReference>
<proteinExistence type="inferred from homology"/>
<keyword evidence="10" id="KW-1185">Reference proteome</keyword>
<keyword evidence="8" id="KW-0472">Membrane</keyword>
<feature type="binding site" evidence="6">
    <location>
        <position position="103"/>
    </location>
    <ligand>
        <name>Mg(2+)</name>
        <dbReference type="ChEBI" id="CHEBI:18420"/>
    </ligand>
</feature>
<dbReference type="InterPro" id="IPR044612">
    <property type="entry name" value="ARL2/3"/>
</dbReference>
<keyword evidence="6" id="KW-0460">Magnesium</keyword>
<dbReference type="GO" id="GO:0016192">
    <property type="term" value="P:vesicle-mediated transport"/>
    <property type="evidence" value="ECO:0007669"/>
    <property type="project" value="UniProtKB-ARBA"/>
</dbReference>
<dbReference type="AlphaFoldDB" id="A0AAW1ABF9"/>
<reference evidence="9 10" key="1">
    <citation type="submission" date="2024-05" db="EMBL/GenBank/DDBJ databases">
        <title>The nuclear and mitochondrial genome assemblies of Tetragonisca angustula (Apidae: Meliponini), a tiny yet remarkable pollinator in the Neotropics.</title>
        <authorList>
            <person name="Ferrari R."/>
            <person name="Ricardo P.C."/>
            <person name="Dias F.C."/>
            <person name="Araujo N.S."/>
            <person name="Soares D.O."/>
            <person name="Zhou Q.-S."/>
            <person name="Zhu C.-D."/>
            <person name="Coutinho L."/>
            <person name="Airas M.C."/>
            <person name="Batista T.M."/>
        </authorList>
    </citation>
    <scope>NUCLEOTIDE SEQUENCE [LARGE SCALE GENOMIC DNA]</scope>
    <source>
        <strain evidence="9">ASF017062</strain>
        <tissue evidence="9">Abdomen</tissue>
    </source>
</reference>
<keyword evidence="2" id="KW-0519">Myristate</keyword>
<evidence type="ECO:0000313" key="10">
    <source>
        <dbReference type="Proteomes" id="UP001432146"/>
    </source>
</evidence>
<feature type="binding site" evidence="5">
    <location>
        <position position="148"/>
    </location>
    <ligand>
        <name>GTP</name>
        <dbReference type="ChEBI" id="CHEBI:37565"/>
    </ligand>
</feature>
<dbReference type="InterPro" id="IPR027417">
    <property type="entry name" value="P-loop_NTPase"/>
</dbReference>
<dbReference type="NCBIfam" id="TIGR00231">
    <property type="entry name" value="small_GTP"/>
    <property type="match status" value="1"/>
</dbReference>
<evidence type="ECO:0000256" key="4">
    <source>
        <dbReference type="ARBA" id="ARBA00023134"/>
    </source>
</evidence>
<dbReference type="SMART" id="SM00177">
    <property type="entry name" value="ARF"/>
    <property type="match status" value="1"/>
</dbReference>
<evidence type="ECO:0000256" key="2">
    <source>
        <dbReference type="ARBA" id="ARBA00022707"/>
    </source>
</evidence>
<dbReference type="GO" id="GO:0046872">
    <property type="term" value="F:metal ion binding"/>
    <property type="evidence" value="ECO:0007669"/>
    <property type="project" value="UniProtKB-KW"/>
</dbReference>
<protein>
    <recommendedName>
        <fullName evidence="11">ADP-ribosylation factor-like protein 3</fullName>
    </recommendedName>
</protein>
<keyword evidence="2" id="KW-0449">Lipoprotein</keyword>
<dbReference type="EMBL" id="JAWNGG020000030">
    <property type="protein sequence ID" value="KAK9307372.1"/>
    <property type="molecule type" value="Genomic_DNA"/>
</dbReference>
<dbReference type="PROSITE" id="PS51417">
    <property type="entry name" value="ARF"/>
    <property type="match status" value="1"/>
</dbReference>
<feature type="transmembrane region" description="Helical" evidence="8">
    <location>
        <begin position="49"/>
        <end position="66"/>
    </location>
</feature>
<keyword evidence="3 5" id="KW-0547">Nucleotide-binding</keyword>
<comment type="caution">
    <text evidence="9">The sequence shown here is derived from an EMBL/GenBank/DDBJ whole genome shotgun (WGS) entry which is preliminary data.</text>
</comment>
<dbReference type="PANTHER" id="PTHR45697">
    <property type="entry name" value="ADP-RIBOSYLATION FACTOR-LIKE PROTEIN 2-RELATED"/>
    <property type="match status" value="1"/>
</dbReference>
<dbReference type="PRINTS" id="PR00328">
    <property type="entry name" value="SAR1GTPBP"/>
</dbReference>
<dbReference type="GO" id="GO:0048731">
    <property type="term" value="P:system development"/>
    <property type="evidence" value="ECO:0007669"/>
    <property type="project" value="UniProtKB-ARBA"/>
</dbReference>
<evidence type="ECO:0000313" key="9">
    <source>
        <dbReference type="EMBL" id="KAK9307372.1"/>
    </source>
</evidence>
<evidence type="ECO:0000256" key="5">
    <source>
        <dbReference type="PIRSR" id="PIRSR606689-1"/>
    </source>
</evidence>
<dbReference type="Proteomes" id="UP001432146">
    <property type="component" value="Unassembled WGS sequence"/>
</dbReference>
<feature type="binding site" evidence="5">
    <location>
        <begin position="204"/>
        <end position="207"/>
    </location>
    <ligand>
        <name>GTP</name>
        <dbReference type="ChEBI" id="CHEBI:37565"/>
    </ligand>
</feature>
<keyword evidence="6" id="KW-0479">Metal-binding</keyword>
<dbReference type="Gene3D" id="3.40.50.300">
    <property type="entry name" value="P-loop containing nucleotide triphosphate hydrolases"/>
    <property type="match status" value="1"/>
</dbReference>
<keyword evidence="8" id="KW-0812">Transmembrane</keyword>
<evidence type="ECO:0000256" key="6">
    <source>
        <dbReference type="PIRSR" id="PIRSR606689-2"/>
    </source>
</evidence>
<sequence length="281" mass="31680">MSCGEATNRETKRAHGIQAEKVGSISVLFTEQNISRIMIRNVFRNGQKIFWISCTCIGTYIAYRYWKKREFLAIDEGFEEVSKIDDNHEKRVLLLGLDGAGKTSIINQICVANGDEISYTVPSKPTEGSSVYRIKNGVLFYNVWDIGGSDATRKYWTAFLQDTDLLLFVVDASDIKKLSCAASILKQLLSDARMDDVPILVVANKQDCPNALKPEEVKKALDLLSISPHKHKVEIIGCQTRPLPEMPSETTEYTWYHASMDSVRKKIFHMAKDNVSAPMFC</sequence>
<gene>
    <name evidence="9" type="ORF">QLX08_002268</name>
</gene>
<accession>A0AAW1ABF9</accession>
<evidence type="ECO:0008006" key="11">
    <source>
        <dbReference type="Google" id="ProtNLM"/>
    </source>
</evidence>
<feature type="binding site" evidence="6">
    <location>
        <position position="126"/>
    </location>
    <ligand>
        <name>Mg(2+)</name>
        <dbReference type="ChEBI" id="CHEBI:18420"/>
    </ligand>
</feature>
<organism evidence="9 10">
    <name type="scientific">Tetragonisca angustula</name>
    <dbReference type="NCBI Taxonomy" id="166442"/>
    <lineage>
        <taxon>Eukaryota</taxon>
        <taxon>Metazoa</taxon>
        <taxon>Ecdysozoa</taxon>
        <taxon>Arthropoda</taxon>
        <taxon>Hexapoda</taxon>
        <taxon>Insecta</taxon>
        <taxon>Pterygota</taxon>
        <taxon>Neoptera</taxon>
        <taxon>Endopterygota</taxon>
        <taxon>Hymenoptera</taxon>
        <taxon>Apocrita</taxon>
        <taxon>Aculeata</taxon>
        <taxon>Apoidea</taxon>
        <taxon>Anthophila</taxon>
        <taxon>Apidae</taxon>
        <taxon>Tetragonisca</taxon>
    </lineage>
</organism>
<dbReference type="GO" id="GO:0003924">
    <property type="term" value="F:GTPase activity"/>
    <property type="evidence" value="ECO:0007669"/>
    <property type="project" value="InterPro"/>
</dbReference>
<evidence type="ECO:0000256" key="3">
    <source>
        <dbReference type="ARBA" id="ARBA00022741"/>
    </source>
</evidence>
<name>A0AAW1ABF9_9HYME</name>
<feature type="binding site" evidence="5">
    <location>
        <begin position="96"/>
        <end position="103"/>
    </location>
    <ligand>
        <name>GTP</name>
        <dbReference type="ChEBI" id="CHEBI:37565"/>
    </ligand>
</feature>
<dbReference type="SUPFAM" id="SSF52540">
    <property type="entry name" value="P-loop containing nucleoside triphosphate hydrolases"/>
    <property type="match status" value="1"/>
</dbReference>
<evidence type="ECO:0000256" key="7">
    <source>
        <dbReference type="RuleBase" id="RU003925"/>
    </source>
</evidence>
<dbReference type="InterPro" id="IPR006689">
    <property type="entry name" value="Small_GTPase_ARF/SAR"/>
</dbReference>
<dbReference type="SMART" id="SM00178">
    <property type="entry name" value="SAR"/>
    <property type="match status" value="1"/>
</dbReference>
<keyword evidence="4 5" id="KW-0342">GTP-binding</keyword>
<evidence type="ECO:0000256" key="1">
    <source>
        <dbReference type="ARBA" id="ARBA00010290"/>
    </source>
</evidence>
<evidence type="ECO:0000256" key="8">
    <source>
        <dbReference type="SAM" id="Phobius"/>
    </source>
</evidence>
<dbReference type="GO" id="GO:0051649">
    <property type="term" value="P:establishment of localization in cell"/>
    <property type="evidence" value="ECO:0007669"/>
    <property type="project" value="UniProtKB-ARBA"/>
</dbReference>
<keyword evidence="8" id="KW-1133">Transmembrane helix</keyword>
<comment type="similarity">
    <text evidence="1 7">Belongs to the small GTPase superfamily. Arf family.</text>
</comment>